<organism evidence="1 2">
    <name type="scientific">Alteromonas mediterranea</name>
    <dbReference type="NCBI Taxonomy" id="314275"/>
    <lineage>
        <taxon>Bacteria</taxon>
        <taxon>Pseudomonadati</taxon>
        <taxon>Pseudomonadota</taxon>
        <taxon>Gammaproteobacteria</taxon>
        <taxon>Alteromonadales</taxon>
        <taxon>Alteromonadaceae</taxon>
        <taxon>Alteromonas/Salinimonas group</taxon>
        <taxon>Alteromonas</taxon>
    </lineage>
</organism>
<accession>A0AAC9JF08</accession>
<sequence>MDDIYEKKICKGMCLQADSLGLCMGICGTDNAYAQQAYDTFKERAISQGKSWTPINHFEKGGPALENDIPVRNIVSERISR</sequence>
<gene>
    <name evidence="1" type="ORF">BM524_21290</name>
</gene>
<proteinExistence type="predicted"/>
<name>A0AAC9JF08_9ALTE</name>
<protein>
    <submittedName>
        <fullName evidence="1">Uncharacterized protein</fullName>
    </submittedName>
</protein>
<dbReference type="Proteomes" id="UP000182101">
    <property type="component" value="Plasmid pAMCP48-600"/>
</dbReference>
<dbReference type="AlphaFoldDB" id="A0AAC9JF08"/>
<reference evidence="1 2" key="1">
    <citation type="submission" date="2016-11" db="EMBL/GenBank/DDBJ databases">
        <title>Networking in microbes: conjugative elements and plasmids in the genus Alteromonas.</title>
        <authorList>
            <person name="Lopez-Perez M."/>
            <person name="Ramon-Marco N."/>
            <person name="Rodriguez-Valera F."/>
        </authorList>
    </citation>
    <scope>NUCLEOTIDE SEQUENCE [LARGE SCALE GENOMIC DNA]</scope>
    <source>
        <strain evidence="1 2">CP48</strain>
        <plasmid evidence="2">pamcp48-600</plasmid>
    </source>
</reference>
<evidence type="ECO:0000313" key="2">
    <source>
        <dbReference type="Proteomes" id="UP000182101"/>
    </source>
</evidence>
<geneLocation type="plasmid" evidence="2">
    <name>pamcp48-600</name>
</geneLocation>
<dbReference type="EMBL" id="CP018025">
    <property type="protein sequence ID" value="APD92439.1"/>
    <property type="molecule type" value="Genomic_DNA"/>
</dbReference>
<evidence type="ECO:0000313" key="1">
    <source>
        <dbReference type="EMBL" id="APD92439.1"/>
    </source>
</evidence>
<keyword evidence="1" id="KW-0614">Plasmid</keyword>